<dbReference type="RefSeq" id="XP_014665113.1">
    <property type="nucleotide sequence ID" value="XM_014809627.1"/>
</dbReference>
<accession>A0ABM1DYU2</accession>
<dbReference type="PROSITE" id="PS00598">
    <property type="entry name" value="CHROMO_1"/>
    <property type="match status" value="1"/>
</dbReference>
<dbReference type="GeneID" id="106807317"/>
<sequence length="264" mass="29230">MAVSGSFAFSSEESEGEIFEVGKILDTRLVKGRRQYLVRWKGFGEKEDSWEPTRNMRQCGVLIKAFMEEYENQQPYNRRQQRSRSRSRSRQPGTAQVAAKEKKVNVPKETSASTAKQLLTTKKDLRPSSAVTVKSTAPPKKSAVSASHHRAEGHSRLIDISDSDMEAVAKDILQQSFKGQKIDLKELVQKRGKAKGKFQATTAALPAPAPAPAPAQPQYLSLGLREALLVIVLAAAVYALLSILYTLDWSQMKMPEPDARSSEA</sequence>
<comment type="subcellular location">
    <subcellularLocation>
        <location evidence="1">Nucleus</location>
    </subcellularLocation>
</comment>
<protein>
    <submittedName>
        <fullName evidence="7">M-phase phosphoprotein 8-like isoform X1</fullName>
    </submittedName>
</protein>
<dbReference type="PANTHER" id="PTHR22812">
    <property type="entry name" value="CHROMOBOX PROTEIN"/>
    <property type="match status" value="1"/>
</dbReference>
<keyword evidence="6" id="KW-1185">Reference proteome</keyword>
<dbReference type="Proteomes" id="UP000695022">
    <property type="component" value="Unplaced"/>
</dbReference>
<dbReference type="InterPro" id="IPR051219">
    <property type="entry name" value="Heterochromatin_chromo-domain"/>
</dbReference>
<keyword evidence="2" id="KW-0539">Nucleus</keyword>
<evidence type="ECO:0000259" key="5">
    <source>
        <dbReference type="PROSITE" id="PS50013"/>
    </source>
</evidence>
<keyword evidence="4" id="KW-0472">Membrane</keyword>
<proteinExistence type="predicted"/>
<gene>
    <name evidence="7" type="primary">LOC106807317</name>
</gene>
<feature type="domain" description="Chromo" evidence="5">
    <location>
        <begin position="19"/>
        <end position="78"/>
    </location>
</feature>
<keyword evidence="4" id="KW-0812">Transmembrane</keyword>
<evidence type="ECO:0000256" key="2">
    <source>
        <dbReference type="ARBA" id="ARBA00023242"/>
    </source>
</evidence>
<dbReference type="InterPro" id="IPR023780">
    <property type="entry name" value="Chromo_domain"/>
</dbReference>
<dbReference type="InterPro" id="IPR000953">
    <property type="entry name" value="Chromo/chromo_shadow_dom"/>
</dbReference>
<dbReference type="PROSITE" id="PS50013">
    <property type="entry name" value="CHROMO_2"/>
    <property type="match status" value="1"/>
</dbReference>
<dbReference type="Pfam" id="PF00385">
    <property type="entry name" value="Chromo"/>
    <property type="match status" value="1"/>
</dbReference>
<dbReference type="SMART" id="SM00298">
    <property type="entry name" value="CHROMO"/>
    <property type="match status" value="1"/>
</dbReference>
<reference evidence="7" key="1">
    <citation type="submission" date="2025-08" db="UniProtKB">
        <authorList>
            <consortium name="RefSeq"/>
        </authorList>
    </citation>
    <scope>IDENTIFICATION</scope>
</reference>
<evidence type="ECO:0000256" key="3">
    <source>
        <dbReference type="SAM" id="MobiDB-lite"/>
    </source>
</evidence>
<dbReference type="CDD" id="cd00024">
    <property type="entry name" value="CD_CSD"/>
    <property type="match status" value="1"/>
</dbReference>
<evidence type="ECO:0000313" key="6">
    <source>
        <dbReference type="Proteomes" id="UP000695022"/>
    </source>
</evidence>
<dbReference type="InterPro" id="IPR023779">
    <property type="entry name" value="Chromodomain_CS"/>
</dbReference>
<evidence type="ECO:0000256" key="4">
    <source>
        <dbReference type="SAM" id="Phobius"/>
    </source>
</evidence>
<feature type="compositionally biased region" description="Basic residues" evidence="3">
    <location>
        <begin position="79"/>
        <end position="89"/>
    </location>
</feature>
<feature type="region of interest" description="Disordered" evidence="3">
    <location>
        <begin position="72"/>
        <end position="152"/>
    </location>
</feature>
<dbReference type="InterPro" id="IPR016197">
    <property type="entry name" value="Chromo-like_dom_sf"/>
</dbReference>
<feature type="compositionally biased region" description="Polar residues" evidence="3">
    <location>
        <begin position="108"/>
        <end position="120"/>
    </location>
</feature>
<name>A0ABM1DYU2_PRICU</name>
<dbReference type="Gene3D" id="2.40.50.40">
    <property type="match status" value="1"/>
</dbReference>
<organism evidence="6 7">
    <name type="scientific">Priapulus caudatus</name>
    <name type="common">Priapulid worm</name>
    <dbReference type="NCBI Taxonomy" id="37621"/>
    <lineage>
        <taxon>Eukaryota</taxon>
        <taxon>Metazoa</taxon>
        <taxon>Ecdysozoa</taxon>
        <taxon>Scalidophora</taxon>
        <taxon>Priapulida</taxon>
        <taxon>Priapulimorpha</taxon>
        <taxon>Priapulimorphida</taxon>
        <taxon>Priapulidae</taxon>
        <taxon>Priapulus</taxon>
    </lineage>
</organism>
<dbReference type="SUPFAM" id="SSF54160">
    <property type="entry name" value="Chromo domain-like"/>
    <property type="match status" value="1"/>
</dbReference>
<evidence type="ECO:0000313" key="7">
    <source>
        <dbReference type="RefSeq" id="XP_014665113.1"/>
    </source>
</evidence>
<evidence type="ECO:0000256" key="1">
    <source>
        <dbReference type="ARBA" id="ARBA00004123"/>
    </source>
</evidence>
<feature type="transmembrane region" description="Helical" evidence="4">
    <location>
        <begin position="227"/>
        <end position="247"/>
    </location>
</feature>
<keyword evidence="4" id="KW-1133">Transmembrane helix</keyword>